<name>J9DB86_9ZZZZ</name>
<comment type="caution">
    <text evidence="3">The sequence shown here is derived from an EMBL/GenBank/DDBJ whole genome shotgun (WGS) entry which is preliminary data.</text>
</comment>
<evidence type="ECO:0000259" key="2">
    <source>
        <dbReference type="PROSITE" id="PS51178"/>
    </source>
</evidence>
<dbReference type="EMBL" id="AMCI01000241">
    <property type="protein sequence ID" value="EJX10146.1"/>
    <property type="molecule type" value="Genomic_DNA"/>
</dbReference>
<dbReference type="AlphaFoldDB" id="J9DB86"/>
<evidence type="ECO:0000256" key="1">
    <source>
        <dbReference type="SAM" id="Phobius"/>
    </source>
</evidence>
<sequence>MTFKEFFSFRKNISFWLNIVAMVVVGIGFIFGVLEWLDVYTRHGETVTVPNVREMTVEEAEKAFHREGLVCVISDTRYVKNLAAGIVLDMKPDAGEKVKEGRTVYLTINTREVPLRAVPDVADNSSFRQAEAKLQSVGFKLTEVQLIPGEKDWVYGVKYQDRELSAGEKVPVGAALTLIVGDGLGELSRDSLNVDSLQIQAEPTAPVHDESWF</sequence>
<dbReference type="Gene3D" id="3.30.10.20">
    <property type="match status" value="2"/>
</dbReference>
<dbReference type="InterPro" id="IPR005543">
    <property type="entry name" value="PASTA_dom"/>
</dbReference>
<evidence type="ECO:0000313" key="3">
    <source>
        <dbReference type="EMBL" id="EJX10146.1"/>
    </source>
</evidence>
<keyword evidence="1" id="KW-0472">Membrane</keyword>
<reference evidence="3" key="1">
    <citation type="journal article" date="2012" name="PLoS ONE">
        <title>Gene sets for utilization of primary and secondary nutrition supplies in the distal gut of endangered iberian lynx.</title>
        <authorList>
            <person name="Alcaide M."/>
            <person name="Messina E."/>
            <person name="Richter M."/>
            <person name="Bargiela R."/>
            <person name="Peplies J."/>
            <person name="Huws S.A."/>
            <person name="Newbold C.J."/>
            <person name="Golyshin P.N."/>
            <person name="Simon M.A."/>
            <person name="Lopez G."/>
            <person name="Yakimov M.M."/>
            <person name="Ferrer M."/>
        </authorList>
    </citation>
    <scope>NUCLEOTIDE SEQUENCE</scope>
</reference>
<dbReference type="PROSITE" id="PS51178">
    <property type="entry name" value="PASTA"/>
    <property type="match status" value="2"/>
</dbReference>
<organism evidence="3">
    <name type="scientific">gut metagenome</name>
    <dbReference type="NCBI Taxonomy" id="749906"/>
    <lineage>
        <taxon>unclassified sequences</taxon>
        <taxon>metagenomes</taxon>
        <taxon>organismal metagenomes</taxon>
    </lineage>
</organism>
<keyword evidence="1" id="KW-1133">Transmembrane helix</keyword>
<proteinExistence type="predicted"/>
<keyword evidence="1 3" id="KW-0812">Transmembrane</keyword>
<protein>
    <submittedName>
        <fullName evidence="3">Transmembrane PASTA-domain protein</fullName>
    </submittedName>
</protein>
<feature type="domain" description="PASTA" evidence="2">
    <location>
        <begin position="44"/>
        <end position="110"/>
    </location>
</feature>
<feature type="domain" description="PASTA" evidence="2">
    <location>
        <begin position="112"/>
        <end position="182"/>
    </location>
</feature>
<dbReference type="CDD" id="cd06577">
    <property type="entry name" value="PASTA_pknB"/>
    <property type="match status" value="1"/>
</dbReference>
<gene>
    <name evidence="3" type="ORF">EVA_01725</name>
</gene>
<dbReference type="Pfam" id="PF03793">
    <property type="entry name" value="PASTA"/>
    <property type="match status" value="1"/>
</dbReference>
<dbReference type="SUPFAM" id="SSF54184">
    <property type="entry name" value="Penicillin-binding protein 2x (pbp-2x), c-terminal domain"/>
    <property type="match status" value="1"/>
</dbReference>
<accession>J9DB86</accession>
<feature type="transmembrane region" description="Helical" evidence="1">
    <location>
        <begin position="15"/>
        <end position="34"/>
    </location>
</feature>
<dbReference type="SMART" id="SM00740">
    <property type="entry name" value="PASTA"/>
    <property type="match status" value="2"/>
</dbReference>